<reference evidence="2 5" key="3">
    <citation type="submission" date="2019-11" db="EMBL/GenBank/DDBJ databases">
        <title>Whole-genome sequence of Rhodoplanes serenus DSM 18633, type strain.</title>
        <authorList>
            <person name="Kyndt J.A."/>
            <person name="Meyer T.E."/>
        </authorList>
    </citation>
    <scope>NUCLEOTIDE SEQUENCE [LARGE SCALE GENOMIC DNA]</scope>
    <source>
        <strain evidence="2 5">DSM 18633</strain>
    </source>
</reference>
<feature type="transmembrane region" description="Helical" evidence="1">
    <location>
        <begin position="44"/>
        <end position="64"/>
    </location>
</feature>
<dbReference type="InterPro" id="IPR018687">
    <property type="entry name" value="DUF2177_membr"/>
</dbReference>
<feature type="transmembrane region" description="Helical" evidence="1">
    <location>
        <begin position="71"/>
        <end position="90"/>
    </location>
</feature>
<accession>A0A447CVN1</accession>
<reference evidence="4" key="2">
    <citation type="submission" date="2018-10" db="EMBL/GenBank/DDBJ databases">
        <authorList>
            <person name="Peiro R."/>
            <person name="Begona"/>
            <person name="Cbmso G."/>
            <person name="Lopez M."/>
            <person name="Gonzalez S."/>
            <person name="Sacristan E."/>
            <person name="Castillo E."/>
        </authorList>
    </citation>
    <scope>NUCLEOTIDE SEQUENCE [LARGE SCALE GENOMIC DNA]</scope>
</reference>
<sequence length="137" mass="14402">MPYVASYAAALVSFVIIDAVWLYTMSGLLYRPTLGDILLEAPRMMPAVVFYLLFPIGLVVFAIVPALRGGGLVPAIALGALFGALAYATYDLTNYATLRNWTLQLTVADIVWGGLLSGIAAACGYLAANAVRGTIAA</sequence>
<dbReference type="EMBL" id="UWOC01000144">
    <property type="protein sequence ID" value="VCU09282.1"/>
    <property type="molecule type" value="Genomic_DNA"/>
</dbReference>
<evidence type="ECO:0000313" key="3">
    <source>
        <dbReference type="EMBL" id="VCU09282.1"/>
    </source>
</evidence>
<protein>
    <submittedName>
        <fullName evidence="2">DUF2177 family protein</fullName>
    </submittedName>
</protein>
<dbReference type="RefSeq" id="WP_129609215.1">
    <property type="nucleotide sequence ID" value="NZ_UWOC01000144.1"/>
</dbReference>
<feature type="transmembrane region" description="Helical" evidence="1">
    <location>
        <begin position="110"/>
        <end position="131"/>
    </location>
</feature>
<evidence type="ECO:0000256" key="1">
    <source>
        <dbReference type="SAM" id="Phobius"/>
    </source>
</evidence>
<proteinExistence type="predicted"/>
<organism evidence="3 4">
    <name type="scientific">Rhodoplanes serenus</name>
    <dbReference type="NCBI Taxonomy" id="200615"/>
    <lineage>
        <taxon>Bacteria</taxon>
        <taxon>Pseudomonadati</taxon>
        <taxon>Pseudomonadota</taxon>
        <taxon>Alphaproteobacteria</taxon>
        <taxon>Hyphomicrobiales</taxon>
        <taxon>Nitrobacteraceae</taxon>
        <taxon>Rhodoplanes</taxon>
    </lineage>
</organism>
<dbReference type="Proteomes" id="UP000438991">
    <property type="component" value="Unassembled WGS sequence"/>
</dbReference>
<keyword evidence="1" id="KW-0812">Transmembrane</keyword>
<evidence type="ECO:0000313" key="4">
    <source>
        <dbReference type="Proteomes" id="UP000289200"/>
    </source>
</evidence>
<gene>
    <name evidence="2" type="ORF">GJ689_04415</name>
    <name evidence="3" type="ORF">RHODGE_RHODGE_02456</name>
</gene>
<dbReference type="OrthoDB" id="166547at2"/>
<reference evidence="3" key="1">
    <citation type="submission" date="2018-10" db="EMBL/GenBank/DDBJ databases">
        <authorList>
            <person name="Peiro R."/>
            <person name="Begona"/>
            <person name="Cbmso G."/>
            <person name="Lopez M."/>
            <person name="Gonzalez S."/>
            <person name="Sacristan E."/>
            <person name="Castillo E."/>
        </authorList>
    </citation>
    <scope>NUCLEOTIDE SEQUENCE</scope>
    <source>
        <strain evidence="3">Rhod_genome</strain>
    </source>
</reference>
<keyword evidence="1" id="KW-0472">Membrane</keyword>
<keyword evidence="1" id="KW-1133">Transmembrane helix</keyword>
<dbReference type="EMBL" id="WNKV01000003">
    <property type="protein sequence ID" value="MTW15449.1"/>
    <property type="molecule type" value="Genomic_DNA"/>
</dbReference>
<evidence type="ECO:0000313" key="2">
    <source>
        <dbReference type="EMBL" id="MTW15449.1"/>
    </source>
</evidence>
<evidence type="ECO:0000313" key="5">
    <source>
        <dbReference type="Proteomes" id="UP000438991"/>
    </source>
</evidence>
<keyword evidence="4" id="KW-1185">Reference proteome</keyword>
<dbReference type="Pfam" id="PF09945">
    <property type="entry name" value="DUF2177"/>
    <property type="match status" value="1"/>
</dbReference>
<dbReference type="Proteomes" id="UP000289200">
    <property type="component" value="Unassembled WGS sequence"/>
</dbReference>
<comment type="caution">
    <text evidence="3">The sequence shown here is derived from an EMBL/GenBank/DDBJ whole genome shotgun (WGS) entry which is preliminary data.</text>
</comment>
<dbReference type="AlphaFoldDB" id="A0A447CVN1"/>
<name>A0A447CVN1_9BRAD</name>
<feature type="transmembrane region" description="Helical" evidence="1">
    <location>
        <begin position="7"/>
        <end position="24"/>
    </location>
</feature>